<dbReference type="AlphaFoldDB" id="A0A2S8FHJ0"/>
<dbReference type="EMBL" id="PUIB01000019">
    <property type="protein sequence ID" value="PQO31625.1"/>
    <property type="molecule type" value="Genomic_DNA"/>
</dbReference>
<dbReference type="Proteomes" id="UP000239388">
    <property type="component" value="Unassembled WGS sequence"/>
</dbReference>
<proteinExistence type="predicted"/>
<comment type="caution">
    <text evidence="1">The sequence shown here is derived from an EMBL/GenBank/DDBJ whole genome shotgun (WGS) entry which is preliminary data.</text>
</comment>
<protein>
    <submittedName>
        <fullName evidence="1">Uncharacterized protein</fullName>
    </submittedName>
</protein>
<name>A0A2S8FHJ0_9BACT</name>
<dbReference type="RefSeq" id="WP_105356706.1">
    <property type="nucleotide sequence ID" value="NZ_PUIB01000019.1"/>
</dbReference>
<organism evidence="1 2">
    <name type="scientific">Blastopirellula marina</name>
    <dbReference type="NCBI Taxonomy" id="124"/>
    <lineage>
        <taxon>Bacteria</taxon>
        <taxon>Pseudomonadati</taxon>
        <taxon>Planctomycetota</taxon>
        <taxon>Planctomycetia</taxon>
        <taxon>Pirellulales</taxon>
        <taxon>Pirellulaceae</taxon>
        <taxon>Blastopirellula</taxon>
    </lineage>
</organism>
<reference evidence="1 2" key="1">
    <citation type="submission" date="2018-02" db="EMBL/GenBank/DDBJ databases">
        <title>Comparative genomes isolates from brazilian mangrove.</title>
        <authorList>
            <person name="Araujo J.E."/>
            <person name="Taketani R.G."/>
            <person name="Silva M.C.P."/>
            <person name="Loureco M.V."/>
            <person name="Andreote F.D."/>
        </authorList>
    </citation>
    <scope>NUCLEOTIDE SEQUENCE [LARGE SCALE GENOMIC DNA]</scope>
    <source>
        <strain evidence="1 2">NAP PRIS-MGV</strain>
    </source>
</reference>
<gene>
    <name evidence="1" type="ORF">C5Y98_19610</name>
</gene>
<sequence>MSAPIQWEYPLYLIAHGGGYTSIVDPQDTDEQPQHILTTHSSEGVALGFMQQFGIIGEPRQLNNDREFRWFLKSLKLPVTKVAYDPEPIEFDVNAKWVAKIKTLLEDYLIVDNSPWNYPVFVVDQPDGFSSTVGNDENGESMTLLNLFTDEEKAKKYIETQEKDGEVVTLHNMEHVREILLGLRDSVSAVAMDPVYEENESSSQYCIGVEALLDKYLVLDQ</sequence>
<evidence type="ECO:0000313" key="1">
    <source>
        <dbReference type="EMBL" id="PQO31625.1"/>
    </source>
</evidence>
<accession>A0A2S8FHJ0</accession>
<dbReference type="OrthoDB" id="256159at2"/>
<evidence type="ECO:0000313" key="2">
    <source>
        <dbReference type="Proteomes" id="UP000239388"/>
    </source>
</evidence>